<dbReference type="Pfam" id="PF04076">
    <property type="entry name" value="BOF"/>
    <property type="match status" value="1"/>
</dbReference>
<dbReference type="HOGENOM" id="CLU_2071957_0_0_4"/>
<dbReference type="NCBIfam" id="NF033674">
    <property type="entry name" value="stress_OB_fold"/>
    <property type="match status" value="1"/>
</dbReference>
<feature type="chain" id="PRO_5003588219" evidence="2">
    <location>
        <begin position="23"/>
        <end position="118"/>
    </location>
</feature>
<reference evidence="3 4" key="1">
    <citation type="submission" date="2011-11" db="EMBL/GenBank/DDBJ databases">
        <authorList>
            <person name="Weinstock G."/>
            <person name="Sodergren E."/>
            <person name="Clifton S."/>
            <person name="Fulton L."/>
            <person name="Fulton B."/>
            <person name="Courtney L."/>
            <person name="Fronick C."/>
            <person name="Harrison M."/>
            <person name="Strong C."/>
            <person name="Farmer C."/>
            <person name="Delahaunty K."/>
            <person name="Markovic C."/>
            <person name="Hall O."/>
            <person name="Minx P."/>
            <person name="Tomlinson C."/>
            <person name="Mitreva M."/>
            <person name="Hou S."/>
            <person name="Chen J."/>
            <person name="Wollam A."/>
            <person name="Pepin K.H."/>
            <person name="Johnson M."/>
            <person name="Bhonagiri V."/>
            <person name="Zhang X."/>
            <person name="Suruliraj S."/>
            <person name="Warren W."/>
            <person name="Chinwalla A."/>
            <person name="Mardis E.R."/>
            <person name="Wilson R.K."/>
        </authorList>
    </citation>
    <scope>NUCLEOTIDE SEQUENCE [LARGE SCALE GENOMIC DNA]</scope>
    <source>
        <strain evidence="3 4">YIT 11816</strain>
    </source>
</reference>
<dbReference type="InterPro" id="IPR036700">
    <property type="entry name" value="BOBF_sf"/>
</dbReference>
<protein>
    <submittedName>
        <fullName evidence="3">Uncharacterized protein</fullName>
    </submittedName>
</protein>
<dbReference type="OrthoDB" id="6650354at2"/>
<dbReference type="STRING" id="762967.HMPREF9440_02424"/>
<dbReference type="Gene3D" id="2.40.50.200">
    <property type="entry name" value="Bacterial OB-fold"/>
    <property type="match status" value="1"/>
</dbReference>
<feature type="signal peptide" evidence="2">
    <location>
        <begin position="1"/>
        <end position="22"/>
    </location>
</feature>
<keyword evidence="4" id="KW-1185">Reference proteome</keyword>
<sequence>MTNTRMLLAAALCALVATTAQAGDGHRIKGKKLPTLTTVEEVVKYGRDDQYAELVGRFTERFSKEDFRFEDQTGAIVAELDDDEDWNFAKDQLVRILAEVDRDHDKVTIEVLAILPPR</sequence>
<dbReference type="SUPFAM" id="SSF101756">
    <property type="entry name" value="Hypothetical protein YgiW"/>
    <property type="match status" value="1"/>
</dbReference>
<keyword evidence="1 2" id="KW-0732">Signal</keyword>
<evidence type="ECO:0000256" key="1">
    <source>
        <dbReference type="ARBA" id="ARBA00022729"/>
    </source>
</evidence>
<dbReference type="Proteomes" id="UP000004956">
    <property type="component" value="Unassembled WGS sequence"/>
</dbReference>
<evidence type="ECO:0000256" key="2">
    <source>
        <dbReference type="SAM" id="SignalP"/>
    </source>
</evidence>
<dbReference type="InterPro" id="IPR005220">
    <property type="entry name" value="CarO-like"/>
</dbReference>
<comment type="caution">
    <text evidence="3">The sequence shown here is derived from an EMBL/GenBank/DDBJ whole genome shotgun (WGS) entry which is preliminary data.</text>
</comment>
<evidence type="ECO:0000313" key="3">
    <source>
        <dbReference type="EMBL" id="EHY30265.1"/>
    </source>
</evidence>
<dbReference type="PATRIC" id="fig|762967.3.peg.1909"/>
<accession>H3KI22</accession>
<dbReference type="RefSeq" id="WP_008543828.1">
    <property type="nucleotide sequence ID" value="NZ_JH605018.1"/>
</dbReference>
<dbReference type="AlphaFoldDB" id="H3KI22"/>
<dbReference type="EMBL" id="AFBQ01000369">
    <property type="protein sequence ID" value="EHY30265.1"/>
    <property type="molecule type" value="Genomic_DNA"/>
</dbReference>
<proteinExistence type="predicted"/>
<evidence type="ECO:0000313" key="4">
    <source>
        <dbReference type="Proteomes" id="UP000004956"/>
    </source>
</evidence>
<name>H3KI22_9BURK</name>
<organism evidence="3 4">
    <name type="scientific">Sutterella parvirubra YIT 11816</name>
    <dbReference type="NCBI Taxonomy" id="762967"/>
    <lineage>
        <taxon>Bacteria</taxon>
        <taxon>Pseudomonadati</taxon>
        <taxon>Pseudomonadota</taxon>
        <taxon>Betaproteobacteria</taxon>
        <taxon>Burkholderiales</taxon>
        <taxon>Sutterellaceae</taxon>
        <taxon>Sutterella</taxon>
    </lineage>
</organism>
<gene>
    <name evidence="3" type="ORF">HMPREF9440_02424</name>
</gene>